<gene>
    <name evidence="2" type="ORF">WMY93_007515</name>
</gene>
<evidence type="ECO:0000256" key="1">
    <source>
        <dbReference type="SAM" id="MobiDB-lite"/>
    </source>
</evidence>
<feature type="compositionally biased region" description="Low complexity" evidence="1">
    <location>
        <begin position="23"/>
        <end position="37"/>
    </location>
</feature>
<feature type="region of interest" description="Disordered" evidence="1">
    <location>
        <begin position="1"/>
        <end position="67"/>
    </location>
</feature>
<proteinExistence type="predicted"/>
<feature type="compositionally biased region" description="Basic and acidic residues" evidence="1">
    <location>
        <begin position="1"/>
        <end position="14"/>
    </location>
</feature>
<reference evidence="3" key="1">
    <citation type="submission" date="2024-04" db="EMBL/GenBank/DDBJ databases">
        <title>Salinicola lusitanus LLJ914,a marine bacterium isolated from the Okinawa Trough.</title>
        <authorList>
            <person name="Li J."/>
        </authorList>
    </citation>
    <scope>NUCLEOTIDE SEQUENCE [LARGE SCALE GENOMIC DNA]</scope>
</reference>
<dbReference type="EMBL" id="JBBPFD010000005">
    <property type="protein sequence ID" value="KAK7925205.1"/>
    <property type="molecule type" value="Genomic_DNA"/>
</dbReference>
<protein>
    <submittedName>
        <fullName evidence="2">Uncharacterized protein</fullName>
    </submittedName>
</protein>
<dbReference type="Proteomes" id="UP001460270">
    <property type="component" value="Unassembled WGS sequence"/>
</dbReference>
<comment type="caution">
    <text evidence="2">The sequence shown here is derived from an EMBL/GenBank/DDBJ whole genome shotgun (WGS) entry which is preliminary data.</text>
</comment>
<keyword evidence="3" id="KW-1185">Reference proteome</keyword>
<accession>A0AAW0PNV3</accession>
<evidence type="ECO:0000313" key="2">
    <source>
        <dbReference type="EMBL" id="KAK7925205.1"/>
    </source>
</evidence>
<sequence length="101" mass="11105">MNQGKWREGVKENVGHPGPMDWLGLTGSTTGNNGTSPVRRKDPPLPRRRPPKYSRPPPDGVSTPGQQCLTGEEICHLISLSRNVHCTQTGKVGRRPNQQLT</sequence>
<dbReference type="AlphaFoldDB" id="A0AAW0PNV3"/>
<name>A0AAW0PNV3_9GOBI</name>
<organism evidence="2 3">
    <name type="scientific">Mugilogobius chulae</name>
    <name type="common">yellowstripe goby</name>
    <dbReference type="NCBI Taxonomy" id="88201"/>
    <lineage>
        <taxon>Eukaryota</taxon>
        <taxon>Metazoa</taxon>
        <taxon>Chordata</taxon>
        <taxon>Craniata</taxon>
        <taxon>Vertebrata</taxon>
        <taxon>Euteleostomi</taxon>
        <taxon>Actinopterygii</taxon>
        <taxon>Neopterygii</taxon>
        <taxon>Teleostei</taxon>
        <taxon>Neoteleostei</taxon>
        <taxon>Acanthomorphata</taxon>
        <taxon>Gobiaria</taxon>
        <taxon>Gobiiformes</taxon>
        <taxon>Gobioidei</taxon>
        <taxon>Gobiidae</taxon>
        <taxon>Gobionellinae</taxon>
        <taxon>Mugilogobius</taxon>
    </lineage>
</organism>
<evidence type="ECO:0000313" key="3">
    <source>
        <dbReference type="Proteomes" id="UP001460270"/>
    </source>
</evidence>